<organism evidence="1">
    <name type="scientific">uncultured delta proteobacterium</name>
    <dbReference type="NCBI Taxonomy" id="34034"/>
    <lineage>
        <taxon>Bacteria</taxon>
        <taxon>Deltaproteobacteria</taxon>
        <taxon>environmental samples</taxon>
    </lineage>
</organism>
<sequence>MCRPVRNTQWRPYHGMGCSRADGTLFSVFCGAILWPGAGTTPCRPFPGTLCLRIPGRPSRENQAPARLPPCGQKTRDTCLTRVGEYFPLSLCCVVMKKAPAPALEAPNNLKATPKGARAPRVVEQGGLCPPSRFANVEQARRRLAQ</sequence>
<reference evidence="1" key="1">
    <citation type="submission" date="2016-04" db="EMBL/GenBank/DDBJ databases">
        <authorList>
            <person name="Evans L.H."/>
            <person name="Alamgir A."/>
            <person name="Owens N."/>
            <person name="Weber N.D."/>
            <person name="Virtaneva K."/>
            <person name="Barbian K."/>
            <person name="Babar A."/>
            <person name="Rosenke K."/>
        </authorList>
    </citation>
    <scope>NUCLEOTIDE SEQUENCE</scope>
    <source>
        <strain evidence="1">86</strain>
    </source>
</reference>
<proteinExistence type="predicted"/>
<accession>A0A212IWN9</accession>
<protein>
    <submittedName>
        <fullName evidence="1">Uncharacterized protein</fullName>
    </submittedName>
</protein>
<dbReference type="EMBL" id="FLUQ01000001">
    <property type="protein sequence ID" value="SBV91618.1"/>
    <property type="molecule type" value="Genomic_DNA"/>
</dbReference>
<name>A0A212IWN9_9DELT</name>
<evidence type="ECO:0000313" key="1">
    <source>
        <dbReference type="EMBL" id="SBV91618.1"/>
    </source>
</evidence>
<gene>
    <name evidence="1" type="ORF">KL86DPRO_10222</name>
</gene>
<dbReference type="AlphaFoldDB" id="A0A212IWN9"/>